<dbReference type="InterPro" id="IPR000477">
    <property type="entry name" value="RT_dom"/>
</dbReference>
<organism evidence="2">
    <name type="scientific">Homalodisca liturata</name>
    <dbReference type="NCBI Taxonomy" id="320908"/>
    <lineage>
        <taxon>Eukaryota</taxon>
        <taxon>Metazoa</taxon>
        <taxon>Ecdysozoa</taxon>
        <taxon>Arthropoda</taxon>
        <taxon>Hexapoda</taxon>
        <taxon>Insecta</taxon>
        <taxon>Pterygota</taxon>
        <taxon>Neoptera</taxon>
        <taxon>Paraneoptera</taxon>
        <taxon>Hemiptera</taxon>
        <taxon>Auchenorrhyncha</taxon>
        <taxon>Membracoidea</taxon>
        <taxon>Cicadellidae</taxon>
        <taxon>Cicadellinae</taxon>
        <taxon>Proconiini</taxon>
        <taxon>Homalodisca</taxon>
    </lineage>
</organism>
<name>A0A1B6HXT4_9HEMI</name>
<gene>
    <name evidence="2" type="ORF">g.1759</name>
</gene>
<dbReference type="GO" id="GO:0071897">
    <property type="term" value="P:DNA biosynthetic process"/>
    <property type="evidence" value="ECO:0007669"/>
    <property type="project" value="UniProtKB-ARBA"/>
</dbReference>
<evidence type="ECO:0000259" key="1">
    <source>
        <dbReference type="PROSITE" id="PS50878"/>
    </source>
</evidence>
<dbReference type="EMBL" id="GECU01028233">
    <property type="protein sequence ID" value="JAS79473.1"/>
    <property type="molecule type" value="Transcribed_RNA"/>
</dbReference>
<dbReference type="CDD" id="cd01650">
    <property type="entry name" value="RT_nLTR_like"/>
    <property type="match status" value="1"/>
</dbReference>
<reference evidence="2" key="1">
    <citation type="submission" date="2015-11" db="EMBL/GenBank/DDBJ databases">
        <title>De novo transcriptome assembly of four potential Pierce s Disease insect vectors from Arizona vineyards.</title>
        <authorList>
            <person name="Tassone E.E."/>
        </authorList>
    </citation>
    <scope>NUCLEOTIDE SEQUENCE</scope>
</reference>
<dbReference type="Pfam" id="PF00078">
    <property type="entry name" value="RVT_1"/>
    <property type="match status" value="1"/>
</dbReference>
<dbReference type="InterPro" id="IPR043502">
    <property type="entry name" value="DNA/RNA_pol_sf"/>
</dbReference>
<feature type="non-terminal residue" evidence="2">
    <location>
        <position position="1"/>
    </location>
</feature>
<dbReference type="SUPFAM" id="SSF56672">
    <property type="entry name" value="DNA/RNA polymerases"/>
    <property type="match status" value="1"/>
</dbReference>
<feature type="domain" description="Reverse transcriptase" evidence="1">
    <location>
        <begin position="77"/>
        <end position="208"/>
    </location>
</feature>
<dbReference type="PANTHER" id="PTHR19446">
    <property type="entry name" value="REVERSE TRANSCRIPTASES"/>
    <property type="match status" value="1"/>
</dbReference>
<evidence type="ECO:0000313" key="2">
    <source>
        <dbReference type="EMBL" id="JAS79473.1"/>
    </source>
</evidence>
<dbReference type="PROSITE" id="PS50878">
    <property type="entry name" value="RT_POL"/>
    <property type="match status" value="1"/>
</dbReference>
<sequence>DKTLGNANQAPSQNAHFNQLRDEPPELILQPVSYQQIIDTIPGLKSKTSAGADEISSNILKHCKEELTPPLTYIVNKSFLQSTFPQNLKLAKVYPKLKKGPPEQISNYRPISLLSTISKLIEKVMLIQLMKHLTDHNILTSQQHGFLKGRSTTTTLIQLAEFIIDQREERKNVTSLFLDFNKAFDCLGHHLLIKKVREMGVREWQKTG</sequence>
<protein>
    <recommendedName>
        <fullName evidence="1">Reverse transcriptase domain-containing protein</fullName>
    </recommendedName>
</protein>
<dbReference type="AlphaFoldDB" id="A0A1B6HXT4"/>
<proteinExistence type="predicted"/>
<accession>A0A1B6HXT4</accession>